<organism evidence="2 3">
    <name type="scientific">Albidovulum salinarum</name>
    <dbReference type="NCBI Taxonomy" id="2984153"/>
    <lineage>
        <taxon>Bacteria</taxon>
        <taxon>Pseudomonadati</taxon>
        <taxon>Pseudomonadota</taxon>
        <taxon>Alphaproteobacteria</taxon>
        <taxon>Rhodobacterales</taxon>
        <taxon>Paracoccaceae</taxon>
        <taxon>Albidovulum</taxon>
    </lineage>
</organism>
<feature type="region of interest" description="Disordered" evidence="1">
    <location>
        <begin position="662"/>
        <end position="694"/>
    </location>
</feature>
<reference evidence="2 3" key="1">
    <citation type="submission" date="2022-10" db="EMBL/GenBank/DDBJ databases">
        <title>Defluviimonas sp. nov., isolated from ocean surface sediments.</title>
        <authorList>
            <person name="He W."/>
            <person name="Wang L."/>
            <person name="Zhang D.-F."/>
        </authorList>
    </citation>
    <scope>NUCLEOTIDE SEQUENCE [LARGE SCALE GENOMIC DNA]</scope>
    <source>
        <strain evidence="2 3">WL0024</strain>
    </source>
</reference>
<feature type="compositionally biased region" description="Polar residues" evidence="1">
    <location>
        <begin position="682"/>
        <end position="694"/>
    </location>
</feature>
<gene>
    <name evidence="2" type="ORF">OEZ60_01265</name>
</gene>
<name>A0ABT2WYT7_9RHOB</name>
<dbReference type="Proteomes" id="UP001209535">
    <property type="component" value="Unassembled WGS sequence"/>
</dbReference>
<evidence type="ECO:0000313" key="3">
    <source>
        <dbReference type="Proteomes" id="UP001209535"/>
    </source>
</evidence>
<proteinExistence type="predicted"/>
<evidence type="ECO:0000313" key="2">
    <source>
        <dbReference type="EMBL" id="MCU9846634.1"/>
    </source>
</evidence>
<evidence type="ECO:0008006" key="4">
    <source>
        <dbReference type="Google" id="ProtNLM"/>
    </source>
</evidence>
<dbReference type="EMBL" id="JAOVQO010000001">
    <property type="protein sequence ID" value="MCU9846634.1"/>
    <property type="molecule type" value="Genomic_DNA"/>
</dbReference>
<evidence type="ECO:0000256" key="1">
    <source>
        <dbReference type="SAM" id="MobiDB-lite"/>
    </source>
</evidence>
<dbReference type="RefSeq" id="WP_263332419.1">
    <property type="nucleotide sequence ID" value="NZ_JAOVQO010000001.1"/>
</dbReference>
<sequence>MRYFDNATEIISHFIGLFHLSVEEARLRAEYDEFRALKRLNDGPEDLSVINPKIIDDFEPDEFNGKIRFKAKSEDAPDTRSAVPSPDVDAGFAEPGLLSPPVSGFASPLPAGASHTVSISFGGGDRSGGGPIDVVFKIPAPSSVAVVIHQSNVLHDSDQWNTDAFQGPIVSKEVLEAALEKLVDAGKALQIFSPAVLPDGEVSYSDMAHSLVKFIEEVEVPEVEGAQITLLKGDDAYGLHVNGEEVTELPSWQDHIPAYLAPPPAEGAGEGADANADESLDENLAASAEGTTPVTGPAEDEGPAHQAVHGGNLLVNEVVLSASWLYAPVMLVGGDSVSLHMISQINVWNDDHVSFSADADEAGDSALTTAWNVASLIRESAPAEQDKDPVDAKFPEHWAITRIEGDVINVSWIKQFNFVVDNDVTAMTFSGSESNFVFGGNEITNSVSLYELGFQYDLIVVGGHLINLAMINQMNVLLDTDAVTLDNHGGVVGSGGNLLWNEAAIYELGSDTIMPLDAMQKQFITMLGEGANGVPGWLLKNEAFSGDTMLSVLYIDGNLINSQSVEQTNVLGDADQVELLAGELLASAGDDGVTVTTGSNALLNLASIEEYGTDSTVHVGGEHYSDALLYQAELISLEDPMSGESDLASEAVAFLAEGMIEDQYGNDDGHPSDGHGNGHGNDASSADVMQTMLA</sequence>
<keyword evidence="3" id="KW-1185">Reference proteome</keyword>
<comment type="caution">
    <text evidence="2">The sequence shown here is derived from an EMBL/GenBank/DDBJ whole genome shotgun (WGS) entry which is preliminary data.</text>
</comment>
<accession>A0ABT2WYT7</accession>
<protein>
    <recommendedName>
        <fullName evidence="4">Type I secretion C-terminal target domain (VC_A0849 subclass)</fullName>
    </recommendedName>
</protein>